<feature type="non-terminal residue" evidence="4">
    <location>
        <position position="1"/>
    </location>
</feature>
<dbReference type="PANTHER" id="PTHR24221:SF636">
    <property type="entry name" value="BILE SALT EXPORT PUMP"/>
    <property type="match status" value="1"/>
</dbReference>
<dbReference type="Pfam" id="PF00005">
    <property type="entry name" value="ABC_tran"/>
    <property type="match status" value="1"/>
</dbReference>
<organism evidence="4 5">
    <name type="scientific">Staurois parvus</name>
    <dbReference type="NCBI Taxonomy" id="386267"/>
    <lineage>
        <taxon>Eukaryota</taxon>
        <taxon>Metazoa</taxon>
        <taxon>Chordata</taxon>
        <taxon>Craniata</taxon>
        <taxon>Vertebrata</taxon>
        <taxon>Euteleostomi</taxon>
        <taxon>Amphibia</taxon>
        <taxon>Batrachia</taxon>
        <taxon>Anura</taxon>
        <taxon>Neobatrachia</taxon>
        <taxon>Ranoidea</taxon>
        <taxon>Ranidae</taxon>
        <taxon>Staurois</taxon>
    </lineage>
</organism>
<comment type="caution">
    <text evidence="4">The sequence shown here is derived from an EMBL/GenBank/DDBJ whole genome shotgun (WGS) entry which is preliminary data.</text>
</comment>
<dbReference type="SUPFAM" id="SSF52540">
    <property type="entry name" value="P-loop containing nucleoside triphosphate hydrolases"/>
    <property type="match status" value="1"/>
</dbReference>
<accession>A0ABN9BSY2</accession>
<evidence type="ECO:0000313" key="5">
    <source>
        <dbReference type="Proteomes" id="UP001162483"/>
    </source>
</evidence>
<dbReference type="InterPro" id="IPR039421">
    <property type="entry name" value="Type_1_exporter"/>
</dbReference>
<dbReference type="PANTHER" id="PTHR24221">
    <property type="entry name" value="ATP-BINDING CASSETTE SUB-FAMILY B"/>
    <property type="match status" value="1"/>
</dbReference>
<sequence>RPKVQVLQGLNVKVTKGQTLALVGSSGCGKSTSVQLLERFYDPVDGKVLSDGIDTKTLNLKWLRSQMGIVSQEPMLFDCSISENIQYGALDREVTQEEIVEAAMAANIHTFIENLPDKYNTRVGDKGAQLSGGQKQRIAIARALIRKPKVLLLDEATSALDTESEKVSFVFKCMQWRTFVSRDHHC</sequence>
<reference evidence="4" key="1">
    <citation type="submission" date="2023-05" db="EMBL/GenBank/DDBJ databases">
        <authorList>
            <person name="Stuckert A."/>
        </authorList>
    </citation>
    <scope>NUCLEOTIDE SEQUENCE</scope>
</reference>
<gene>
    <name evidence="4" type="ORF">SPARVUS_LOCUS3618871</name>
</gene>
<name>A0ABN9BSY2_9NEOB</name>
<dbReference type="EMBL" id="CATNWA010005783">
    <property type="protein sequence ID" value="CAI9550763.1"/>
    <property type="molecule type" value="Genomic_DNA"/>
</dbReference>
<dbReference type="InterPro" id="IPR003593">
    <property type="entry name" value="AAA+_ATPase"/>
</dbReference>
<proteinExistence type="predicted"/>
<evidence type="ECO:0000313" key="4">
    <source>
        <dbReference type="EMBL" id="CAI9550763.1"/>
    </source>
</evidence>
<dbReference type="SMART" id="SM00382">
    <property type="entry name" value="AAA"/>
    <property type="match status" value="1"/>
</dbReference>
<dbReference type="PROSITE" id="PS50893">
    <property type="entry name" value="ABC_TRANSPORTER_2"/>
    <property type="match status" value="1"/>
</dbReference>
<dbReference type="Proteomes" id="UP001162483">
    <property type="component" value="Unassembled WGS sequence"/>
</dbReference>
<evidence type="ECO:0000256" key="2">
    <source>
        <dbReference type="ARBA" id="ARBA00022840"/>
    </source>
</evidence>
<dbReference type="InterPro" id="IPR027417">
    <property type="entry name" value="P-loop_NTPase"/>
</dbReference>
<dbReference type="InterPro" id="IPR003439">
    <property type="entry name" value="ABC_transporter-like_ATP-bd"/>
</dbReference>
<protein>
    <recommendedName>
        <fullName evidence="3">ABC transporter domain-containing protein</fullName>
    </recommendedName>
</protein>
<dbReference type="Gene3D" id="3.40.50.300">
    <property type="entry name" value="P-loop containing nucleotide triphosphate hydrolases"/>
    <property type="match status" value="1"/>
</dbReference>
<keyword evidence="5" id="KW-1185">Reference proteome</keyword>
<dbReference type="InterPro" id="IPR017871">
    <property type="entry name" value="ABC_transporter-like_CS"/>
</dbReference>
<dbReference type="PROSITE" id="PS00211">
    <property type="entry name" value="ABC_TRANSPORTER_1"/>
    <property type="match status" value="1"/>
</dbReference>
<feature type="domain" description="ABC transporter" evidence="3">
    <location>
        <begin position="1"/>
        <end position="186"/>
    </location>
</feature>
<keyword evidence="2" id="KW-0067">ATP-binding</keyword>
<evidence type="ECO:0000256" key="1">
    <source>
        <dbReference type="ARBA" id="ARBA00022741"/>
    </source>
</evidence>
<evidence type="ECO:0000259" key="3">
    <source>
        <dbReference type="PROSITE" id="PS50893"/>
    </source>
</evidence>
<keyword evidence="1" id="KW-0547">Nucleotide-binding</keyword>